<accession>A0AAV2GQW5</accession>
<reference evidence="1 2" key="1">
    <citation type="submission" date="2024-04" db="EMBL/GenBank/DDBJ databases">
        <authorList>
            <person name="Fracassetti M."/>
        </authorList>
    </citation>
    <scope>NUCLEOTIDE SEQUENCE [LARGE SCALE GENOMIC DNA]</scope>
</reference>
<proteinExistence type="predicted"/>
<dbReference type="AlphaFoldDB" id="A0AAV2GQW5"/>
<evidence type="ECO:0000313" key="1">
    <source>
        <dbReference type="EMBL" id="CAL1412228.1"/>
    </source>
</evidence>
<keyword evidence="2" id="KW-1185">Reference proteome</keyword>
<organism evidence="1 2">
    <name type="scientific">Linum trigynum</name>
    <dbReference type="NCBI Taxonomy" id="586398"/>
    <lineage>
        <taxon>Eukaryota</taxon>
        <taxon>Viridiplantae</taxon>
        <taxon>Streptophyta</taxon>
        <taxon>Embryophyta</taxon>
        <taxon>Tracheophyta</taxon>
        <taxon>Spermatophyta</taxon>
        <taxon>Magnoliopsida</taxon>
        <taxon>eudicotyledons</taxon>
        <taxon>Gunneridae</taxon>
        <taxon>Pentapetalae</taxon>
        <taxon>rosids</taxon>
        <taxon>fabids</taxon>
        <taxon>Malpighiales</taxon>
        <taxon>Linaceae</taxon>
        <taxon>Linum</taxon>
    </lineage>
</organism>
<evidence type="ECO:0000313" key="2">
    <source>
        <dbReference type="Proteomes" id="UP001497516"/>
    </source>
</evidence>
<name>A0AAV2GQW5_9ROSI</name>
<gene>
    <name evidence="1" type="ORF">LTRI10_LOCUS51536</name>
</gene>
<protein>
    <submittedName>
        <fullName evidence="1">Uncharacterized protein</fullName>
    </submittedName>
</protein>
<dbReference type="EMBL" id="OZ034822">
    <property type="protein sequence ID" value="CAL1412228.1"/>
    <property type="molecule type" value="Genomic_DNA"/>
</dbReference>
<sequence length="77" mass="8659">MEETRCCNPLFRGTQSTKRCSLSSSPARRLQCRRRNSARRSQRDDAINEILLLVVTLCSPSSLSSSESGSPQSNRER</sequence>
<dbReference type="Proteomes" id="UP001497516">
    <property type="component" value="Chromosome 9"/>
</dbReference>